<feature type="transmembrane region" description="Helical" evidence="6">
    <location>
        <begin position="23"/>
        <end position="43"/>
    </location>
</feature>
<keyword evidence="2 5" id="KW-0813">Transport</keyword>
<dbReference type="Proteomes" id="UP001602013">
    <property type="component" value="Unassembled WGS sequence"/>
</dbReference>
<accession>A0ABW6SMW7</accession>
<dbReference type="RefSeq" id="WP_387410760.1">
    <property type="nucleotide sequence ID" value="NZ_JBIASD010000006.1"/>
</dbReference>
<dbReference type="SUPFAM" id="SSF53807">
    <property type="entry name" value="Helical backbone' metal receptor"/>
    <property type="match status" value="1"/>
</dbReference>
<comment type="similarity">
    <text evidence="5">Belongs to the bacterial solute-binding protein 9 family.</text>
</comment>
<dbReference type="NCBIfam" id="NF040870">
    <property type="entry name" value="AztC"/>
    <property type="match status" value="1"/>
</dbReference>
<dbReference type="PRINTS" id="PR00691">
    <property type="entry name" value="ADHESINB"/>
</dbReference>
<comment type="caution">
    <text evidence="7">The sequence shown here is derived from an EMBL/GenBank/DDBJ whole genome shotgun (WGS) entry which is preliminary data.</text>
</comment>
<reference evidence="7 8" key="1">
    <citation type="submission" date="2024-10" db="EMBL/GenBank/DDBJ databases">
        <title>The Natural Products Discovery Center: Release of the First 8490 Sequenced Strains for Exploring Actinobacteria Biosynthetic Diversity.</title>
        <authorList>
            <person name="Kalkreuter E."/>
            <person name="Kautsar S.A."/>
            <person name="Yang D."/>
            <person name="Bader C.D."/>
            <person name="Teijaro C.N."/>
            <person name="Fluegel L."/>
            <person name="Davis C.M."/>
            <person name="Simpson J.R."/>
            <person name="Lauterbach L."/>
            <person name="Steele A.D."/>
            <person name="Gui C."/>
            <person name="Meng S."/>
            <person name="Li G."/>
            <person name="Viehrig K."/>
            <person name="Ye F."/>
            <person name="Su P."/>
            <person name="Kiefer A.F."/>
            <person name="Nichols A."/>
            <person name="Cepeda A.J."/>
            <person name="Yan W."/>
            <person name="Fan B."/>
            <person name="Jiang Y."/>
            <person name="Adhikari A."/>
            <person name="Zheng C.-J."/>
            <person name="Schuster L."/>
            <person name="Cowan T.M."/>
            <person name="Smanski M.J."/>
            <person name="Chevrette M.G."/>
            <person name="De Carvalho L.P.S."/>
            <person name="Shen B."/>
        </authorList>
    </citation>
    <scope>NUCLEOTIDE SEQUENCE [LARGE SCALE GENOMIC DNA]</scope>
    <source>
        <strain evidence="7 8">NPDC002173</strain>
    </source>
</reference>
<keyword evidence="6" id="KW-1133">Transmembrane helix</keyword>
<evidence type="ECO:0000256" key="2">
    <source>
        <dbReference type="ARBA" id="ARBA00022448"/>
    </source>
</evidence>
<evidence type="ECO:0000256" key="5">
    <source>
        <dbReference type="RuleBase" id="RU003512"/>
    </source>
</evidence>
<dbReference type="PANTHER" id="PTHR42953:SF1">
    <property type="entry name" value="METAL-BINDING PROTEIN HI_0362-RELATED"/>
    <property type="match status" value="1"/>
</dbReference>
<evidence type="ECO:0000313" key="7">
    <source>
        <dbReference type="EMBL" id="MFF3666320.1"/>
    </source>
</evidence>
<dbReference type="InterPro" id="IPR006128">
    <property type="entry name" value="Lipoprotein_PsaA-like"/>
</dbReference>
<dbReference type="InterPro" id="IPR006127">
    <property type="entry name" value="ZnuA-like"/>
</dbReference>
<organism evidence="7 8">
    <name type="scientific">Microtetraspora malaysiensis</name>
    <dbReference type="NCBI Taxonomy" id="161358"/>
    <lineage>
        <taxon>Bacteria</taxon>
        <taxon>Bacillati</taxon>
        <taxon>Actinomycetota</taxon>
        <taxon>Actinomycetes</taxon>
        <taxon>Streptosporangiales</taxon>
        <taxon>Streptosporangiaceae</taxon>
        <taxon>Microtetraspora</taxon>
    </lineage>
</organism>
<evidence type="ECO:0000256" key="4">
    <source>
        <dbReference type="ARBA" id="ARBA00022729"/>
    </source>
</evidence>
<keyword evidence="3" id="KW-0479">Metal-binding</keyword>
<dbReference type="EMBL" id="JBIASD010000006">
    <property type="protein sequence ID" value="MFF3666320.1"/>
    <property type="molecule type" value="Genomic_DNA"/>
</dbReference>
<comment type="subcellular location">
    <subcellularLocation>
        <location evidence="1">Cell envelope</location>
    </subcellularLocation>
</comment>
<dbReference type="PANTHER" id="PTHR42953">
    <property type="entry name" value="HIGH-AFFINITY ZINC UPTAKE SYSTEM PROTEIN ZNUA-RELATED"/>
    <property type="match status" value="1"/>
</dbReference>
<evidence type="ECO:0000313" key="8">
    <source>
        <dbReference type="Proteomes" id="UP001602013"/>
    </source>
</evidence>
<keyword evidence="4" id="KW-0732">Signal</keyword>
<keyword evidence="6" id="KW-0472">Membrane</keyword>
<keyword evidence="8" id="KW-1185">Reference proteome</keyword>
<dbReference type="Gene3D" id="3.40.50.1980">
    <property type="entry name" value="Nitrogenase molybdenum iron protein domain"/>
    <property type="match status" value="2"/>
</dbReference>
<dbReference type="PRINTS" id="PR00690">
    <property type="entry name" value="ADHESNFAMILY"/>
</dbReference>
<dbReference type="Pfam" id="PF01297">
    <property type="entry name" value="ZnuA"/>
    <property type="match status" value="1"/>
</dbReference>
<keyword evidence="6" id="KW-0812">Transmembrane</keyword>
<name>A0ABW6SMW7_9ACTN</name>
<protein>
    <submittedName>
        <fullName evidence="7">Zinc ABC transporter substrate-binding protein AztC</fullName>
    </submittedName>
</protein>
<gene>
    <name evidence="7" type="primary">aztC</name>
    <name evidence="7" type="ORF">ACFYXI_12055</name>
</gene>
<sequence length="342" mass="35626">MTVQLQGGPRRTVSTARTLVRTVALRPAVLVMAIVLGASAALAGCAGTDGRRPAVVVTTNILGDVTRRVVGDEADVTVLMKPDADPHSFAISAQEAAAIERAALVVYNGLGLEEGILRNVEAAKDTGVATLAVGDGVNPIRYAVDHGDGPYGAAPAGNGLAGRPDPHFWTDPRRMVRAIDLIAERVIEKVAGVDATAVRANAAHYRAEIEALDAWMETRFAAIPPARRNLVTNHHVFGYLAQRYGFTVVGAVIPSGTTLASPSASDLKSLADAVRAAGVPAIFADSSQPDRLAQVMAAEAGLKVRVVSLFTESLSTARKGASTYVEMMRSNTEAVVGGLSEG</sequence>
<dbReference type="InterPro" id="IPR050492">
    <property type="entry name" value="Bact_metal-bind_prot9"/>
</dbReference>
<dbReference type="InterPro" id="IPR047701">
    <property type="entry name" value="AztC-like"/>
</dbReference>
<evidence type="ECO:0000256" key="6">
    <source>
        <dbReference type="SAM" id="Phobius"/>
    </source>
</evidence>
<evidence type="ECO:0000256" key="1">
    <source>
        <dbReference type="ARBA" id="ARBA00004196"/>
    </source>
</evidence>
<proteinExistence type="inferred from homology"/>
<evidence type="ECO:0000256" key="3">
    <source>
        <dbReference type="ARBA" id="ARBA00022723"/>
    </source>
</evidence>
<dbReference type="InterPro" id="IPR006129">
    <property type="entry name" value="AdhesinB"/>
</dbReference>